<gene>
    <name evidence="1" type="ORF">S01H4_60425</name>
</gene>
<accession>X1E708</accession>
<reference evidence="1" key="1">
    <citation type="journal article" date="2014" name="Front. Microbiol.">
        <title>High frequency of phylogenetically diverse reductive dehalogenase-homologous genes in deep subseafloor sedimentary metagenomes.</title>
        <authorList>
            <person name="Kawai M."/>
            <person name="Futagami T."/>
            <person name="Toyoda A."/>
            <person name="Takaki Y."/>
            <person name="Nishi S."/>
            <person name="Hori S."/>
            <person name="Arai W."/>
            <person name="Tsubouchi T."/>
            <person name="Morono Y."/>
            <person name="Uchiyama I."/>
            <person name="Ito T."/>
            <person name="Fujiyama A."/>
            <person name="Inagaki F."/>
            <person name="Takami H."/>
        </authorList>
    </citation>
    <scope>NUCLEOTIDE SEQUENCE</scope>
    <source>
        <strain evidence="1">Expedition CK06-06</strain>
    </source>
</reference>
<dbReference type="AlphaFoldDB" id="X1E708"/>
<feature type="non-terminal residue" evidence="1">
    <location>
        <position position="1"/>
    </location>
</feature>
<protein>
    <recommendedName>
        <fullName evidence="2">Porin domain-containing protein</fullName>
    </recommendedName>
</protein>
<dbReference type="EMBL" id="BART01035627">
    <property type="protein sequence ID" value="GAH16170.1"/>
    <property type="molecule type" value="Genomic_DNA"/>
</dbReference>
<sequence>YYNYATDVEFTAPGRIDDTAEVFGRIQWLGGIGVVPSLAIYYDLDQAEGIYGEAGFTYTPDKYHDVEYGFSAMLGYASSDWNNYYFEVNDSSFVNFDFDVFMIWPIEDNVSAKLFLGYSALVDEELQDAVGDDNNVYGGLGITLSF</sequence>
<comment type="caution">
    <text evidence="1">The sequence shown here is derived from an EMBL/GenBank/DDBJ whole genome shotgun (WGS) entry which is preliminary data.</text>
</comment>
<evidence type="ECO:0000313" key="1">
    <source>
        <dbReference type="EMBL" id="GAH16170.1"/>
    </source>
</evidence>
<evidence type="ECO:0008006" key="2">
    <source>
        <dbReference type="Google" id="ProtNLM"/>
    </source>
</evidence>
<organism evidence="1">
    <name type="scientific">marine sediment metagenome</name>
    <dbReference type="NCBI Taxonomy" id="412755"/>
    <lineage>
        <taxon>unclassified sequences</taxon>
        <taxon>metagenomes</taxon>
        <taxon>ecological metagenomes</taxon>
    </lineage>
</organism>
<name>X1E708_9ZZZZ</name>
<proteinExistence type="predicted"/>